<dbReference type="PROSITE" id="PS51257">
    <property type="entry name" value="PROKAR_LIPOPROTEIN"/>
    <property type="match status" value="1"/>
</dbReference>
<evidence type="ECO:0000313" key="3">
    <source>
        <dbReference type="Proteomes" id="UP000055590"/>
    </source>
</evidence>
<dbReference type="STRING" id="1391653.AKJ08_2277"/>
<name>A0A0K1PEF2_9BACT</name>
<sequence>MGMMRTGFRLWIGVLAATLGFAACTAPEAGGSKGGSQLLEAGEACSVRAECRSGLVCDPGRRICICTSDDSCQGDLKCNPFSGRCVSKVPGCTTSYDCGRGQWCDVPIRVCKVPTPYCGRCERDEECGAGNACIRLDGAATAFCGRACDTSNPCLYGTHCADGQCVPDESCDSLATCNPDTLQECTSTADCEGRDQLCEPATRRCVARQPGCVAGKACDPARLECVPSCLGDANCAQGMRCVNAICKKVQTCTTDDDCARTKVCRTAPGGAGECVPTCASTRDCPMGQLCNYENQRWACRDGCETNADCPPNTWCGPERLCASGAGVCQTSDVCAICEACEGNRCVPAYDDRVARYCAPCGTEGLDPACGPGGSCHAGACAPSCAERECAKGFFCKSIRDDAGTEVARACLPNDGICDTECR</sequence>
<dbReference type="Proteomes" id="UP000055590">
    <property type="component" value="Chromosome"/>
</dbReference>
<accession>A0A0K1PEF2</accession>
<dbReference type="KEGG" id="vin:AKJ08_2277"/>
<evidence type="ECO:0000313" key="2">
    <source>
        <dbReference type="EMBL" id="AKU91890.1"/>
    </source>
</evidence>
<protein>
    <submittedName>
        <fullName evidence="2">18K peptidoglycan-associated outer membrane lipoprotein</fullName>
    </submittedName>
</protein>
<keyword evidence="1" id="KW-0732">Signal</keyword>
<keyword evidence="2" id="KW-0449">Lipoprotein</keyword>
<feature type="chain" id="PRO_5005465935" evidence="1">
    <location>
        <begin position="26"/>
        <end position="422"/>
    </location>
</feature>
<feature type="signal peptide" evidence="1">
    <location>
        <begin position="1"/>
        <end position="25"/>
    </location>
</feature>
<organism evidence="2 3">
    <name type="scientific">Vulgatibacter incomptus</name>
    <dbReference type="NCBI Taxonomy" id="1391653"/>
    <lineage>
        <taxon>Bacteria</taxon>
        <taxon>Pseudomonadati</taxon>
        <taxon>Myxococcota</taxon>
        <taxon>Myxococcia</taxon>
        <taxon>Myxococcales</taxon>
        <taxon>Cystobacterineae</taxon>
        <taxon>Vulgatibacteraceae</taxon>
        <taxon>Vulgatibacter</taxon>
    </lineage>
</organism>
<reference evidence="2 3" key="1">
    <citation type="submission" date="2015-08" db="EMBL/GenBank/DDBJ databases">
        <authorList>
            <person name="Babu N.S."/>
            <person name="Beckwith C.J."/>
            <person name="Beseler K.G."/>
            <person name="Brison A."/>
            <person name="Carone J.V."/>
            <person name="Caskin T.P."/>
            <person name="Diamond M."/>
            <person name="Durham M.E."/>
            <person name="Foxe J.M."/>
            <person name="Go M."/>
            <person name="Henderson B.A."/>
            <person name="Jones I.B."/>
            <person name="McGettigan J.A."/>
            <person name="Micheletti S.J."/>
            <person name="Nasrallah M.E."/>
            <person name="Ortiz D."/>
            <person name="Piller C.R."/>
            <person name="Privatt S.R."/>
            <person name="Schneider S.L."/>
            <person name="Sharp S."/>
            <person name="Smith T.C."/>
            <person name="Stanton J.D."/>
            <person name="Ullery H.E."/>
            <person name="Wilson R.J."/>
            <person name="Serrano M.G."/>
            <person name="Buck G."/>
            <person name="Lee V."/>
            <person name="Wang Y."/>
            <person name="Carvalho R."/>
            <person name="Voegtly L."/>
            <person name="Shi R."/>
            <person name="Duckworth R."/>
            <person name="Johnson A."/>
            <person name="Loviza R."/>
            <person name="Walstead R."/>
            <person name="Shah Z."/>
            <person name="Kiflezghi M."/>
            <person name="Wade K."/>
            <person name="Ball S.L."/>
            <person name="Bradley K.W."/>
            <person name="Asai D.J."/>
            <person name="Bowman C.A."/>
            <person name="Russell D.A."/>
            <person name="Pope W.H."/>
            <person name="Jacobs-Sera D."/>
            <person name="Hendrix R.W."/>
            <person name="Hatfull G.F."/>
        </authorList>
    </citation>
    <scope>NUCLEOTIDE SEQUENCE [LARGE SCALE GENOMIC DNA]</scope>
    <source>
        <strain evidence="2 3">DSM 27710</strain>
    </source>
</reference>
<dbReference type="AlphaFoldDB" id="A0A0K1PEF2"/>
<gene>
    <name evidence="2" type="ORF">AKJ08_2277</name>
</gene>
<proteinExistence type="predicted"/>
<evidence type="ECO:0000256" key="1">
    <source>
        <dbReference type="SAM" id="SignalP"/>
    </source>
</evidence>
<keyword evidence="3" id="KW-1185">Reference proteome</keyword>
<dbReference type="EMBL" id="CP012332">
    <property type="protein sequence ID" value="AKU91890.1"/>
    <property type="molecule type" value="Genomic_DNA"/>
</dbReference>